<dbReference type="Gene3D" id="2.70.150.10">
    <property type="entry name" value="Calcium-transporting ATPase, cytoplasmic transduction domain A"/>
    <property type="match status" value="1"/>
</dbReference>
<name>A0A183JA99_9BILA</name>
<keyword evidence="1" id="KW-0812">Transmembrane</keyword>
<dbReference type="InterPro" id="IPR023298">
    <property type="entry name" value="ATPase_P-typ_TM_dom_sf"/>
</dbReference>
<evidence type="ECO:0000259" key="2">
    <source>
        <dbReference type="Pfam" id="PF16209"/>
    </source>
</evidence>
<keyword evidence="1" id="KW-0472">Membrane</keyword>
<dbReference type="GO" id="GO:0000166">
    <property type="term" value="F:nucleotide binding"/>
    <property type="evidence" value="ECO:0007669"/>
    <property type="project" value="InterPro"/>
</dbReference>
<dbReference type="Proteomes" id="UP000270296">
    <property type="component" value="Unassembled WGS sequence"/>
</dbReference>
<evidence type="ECO:0000313" key="5">
    <source>
        <dbReference type="WBParaSite" id="SBAD_0001321001-mRNA-1"/>
    </source>
</evidence>
<dbReference type="Pfam" id="PF16209">
    <property type="entry name" value="PhoLip_ATPase_N"/>
    <property type="match status" value="1"/>
</dbReference>
<dbReference type="OrthoDB" id="5850559at2759"/>
<dbReference type="GO" id="GO:0006897">
    <property type="term" value="P:endocytosis"/>
    <property type="evidence" value="ECO:0007669"/>
    <property type="project" value="TreeGrafter"/>
</dbReference>
<evidence type="ECO:0000313" key="3">
    <source>
        <dbReference type="EMBL" id="VDP51873.1"/>
    </source>
</evidence>
<reference evidence="5" key="1">
    <citation type="submission" date="2016-06" db="UniProtKB">
        <authorList>
            <consortium name="WormBaseParasite"/>
        </authorList>
    </citation>
    <scope>IDENTIFICATION</scope>
</reference>
<sequence length="490" mass="56574">MNHLVPVVRRNRQVNFSFSDRCCWLLFRRIKEISSRVIFISHEQKLRFSPNVVRNQKYNVFTFIACVLFEQFKQFLNFYFLIMAVSQFILAIRVGYLSTYWGPLTFVIFVTLCREGFDDFRRHIRDREVNSCRYEKLTAIDRRKVKSSQLQVGDLTVVHKNQRVLADMVLFRTSEKSGTCFIRTDQLDGKTDWKLKVAYPASQHLDDDTKLFSLNLQLYADKPQRDIHSFFGTIKYISDSGSIQEDSLNLENVLWTDTVLASGKLHLGTVAYTQDTFDEIRSCLRSSFSSNPNDGTARKSLDPRILQSVEALVICSNVTAVSEESDNGSKSPFESTKATSYQASSSDKVALVSWADSMGLKLYSRDLHAITVEDPFGNHHRYWILHMFPFTPESRQTGTIVQEEETKGADVVMKTKVCYKDWLEEECANLAREGLRTLVVAKSVLSDLEYEKFDEQYNQAKISLMNRSMKIDAVMASIERDKIRSSFWTR</sequence>
<dbReference type="SUPFAM" id="SSF81660">
    <property type="entry name" value="Metal cation-transporting ATPase, ATP-binding domain N"/>
    <property type="match status" value="1"/>
</dbReference>
<organism evidence="5">
    <name type="scientific">Soboliphyme baturini</name>
    <dbReference type="NCBI Taxonomy" id="241478"/>
    <lineage>
        <taxon>Eukaryota</taxon>
        <taxon>Metazoa</taxon>
        <taxon>Ecdysozoa</taxon>
        <taxon>Nematoda</taxon>
        <taxon>Enoplea</taxon>
        <taxon>Dorylaimia</taxon>
        <taxon>Dioctophymatida</taxon>
        <taxon>Dioctophymatoidea</taxon>
        <taxon>Soboliphymatidae</taxon>
        <taxon>Soboliphyme</taxon>
    </lineage>
</organism>
<proteinExistence type="predicted"/>
<dbReference type="GO" id="GO:0045332">
    <property type="term" value="P:phospholipid translocation"/>
    <property type="evidence" value="ECO:0007669"/>
    <property type="project" value="TreeGrafter"/>
</dbReference>
<dbReference type="InterPro" id="IPR008250">
    <property type="entry name" value="ATPase_P-typ_transduc_dom_A_sf"/>
</dbReference>
<dbReference type="GO" id="GO:0005802">
    <property type="term" value="C:trans-Golgi network"/>
    <property type="evidence" value="ECO:0007669"/>
    <property type="project" value="TreeGrafter"/>
</dbReference>
<dbReference type="GO" id="GO:0005886">
    <property type="term" value="C:plasma membrane"/>
    <property type="evidence" value="ECO:0007669"/>
    <property type="project" value="TreeGrafter"/>
</dbReference>
<evidence type="ECO:0000313" key="4">
    <source>
        <dbReference type="Proteomes" id="UP000270296"/>
    </source>
</evidence>
<feature type="transmembrane region" description="Helical" evidence="1">
    <location>
        <begin position="76"/>
        <end position="94"/>
    </location>
</feature>
<evidence type="ECO:0000256" key="1">
    <source>
        <dbReference type="SAM" id="Phobius"/>
    </source>
</evidence>
<feature type="domain" description="P-type ATPase N-terminal" evidence="2">
    <location>
        <begin position="42"/>
        <end position="96"/>
    </location>
</feature>
<dbReference type="SUPFAM" id="SSF81653">
    <property type="entry name" value="Calcium ATPase, transduction domain A"/>
    <property type="match status" value="1"/>
</dbReference>
<accession>A0A183JA99</accession>
<dbReference type="GO" id="GO:0006890">
    <property type="term" value="P:retrograde vesicle-mediated transport, Golgi to endoplasmic reticulum"/>
    <property type="evidence" value="ECO:0007669"/>
    <property type="project" value="TreeGrafter"/>
</dbReference>
<gene>
    <name evidence="3" type="ORF">SBAD_LOCUS12797</name>
</gene>
<dbReference type="InterPro" id="IPR032631">
    <property type="entry name" value="P-type_ATPase_N"/>
</dbReference>
<keyword evidence="1" id="KW-1133">Transmembrane helix</keyword>
<keyword evidence="4" id="KW-1185">Reference proteome</keyword>
<dbReference type="GO" id="GO:0005768">
    <property type="term" value="C:endosome"/>
    <property type="evidence" value="ECO:0007669"/>
    <property type="project" value="TreeGrafter"/>
</dbReference>
<protein>
    <submittedName>
        <fullName evidence="5">PhoLip_ATPase_N domain-containing protein</fullName>
    </submittedName>
</protein>
<dbReference type="AlphaFoldDB" id="A0A183JA99"/>
<dbReference type="InterPro" id="IPR023299">
    <property type="entry name" value="ATPase_P-typ_cyto_dom_N"/>
</dbReference>
<dbReference type="SUPFAM" id="SSF81665">
    <property type="entry name" value="Calcium ATPase, transmembrane domain M"/>
    <property type="match status" value="1"/>
</dbReference>
<dbReference type="EMBL" id="UZAM01018857">
    <property type="protein sequence ID" value="VDP51873.1"/>
    <property type="molecule type" value="Genomic_DNA"/>
</dbReference>
<dbReference type="WBParaSite" id="SBAD_0001321001-mRNA-1">
    <property type="protein sequence ID" value="SBAD_0001321001-mRNA-1"/>
    <property type="gene ID" value="SBAD_0001321001"/>
</dbReference>
<dbReference type="Gene3D" id="3.40.1110.10">
    <property type="entry name" value="Calcium-transporting ATPase, cytoplasmic domain N"/>
    <property type="match status" value="1"/>
</dbReference>
<dbReference type="GO" id="GO:0140326">
    <property type="term" value="F:ATPase-coupled intramembrane lipid transporter activity"/>
    <property type="evidence" value="ECO:0007669"/>
    <property type="project" value="TreeGrafter"/>
</dbReference>
<reference evidence="3 4" key="2">
    <citation type="submission" date="2018-11" db="EMBL/GenBank/DDBJ databases">
        <authorList>
            <consortium name="Pathogen Informatics"/>
        </authorList>
    </citation>
    <scope>NUCLEOTIDE SEQUENCE [LARGE SCALE GENOMIC DNA]</scope>
</reference>
<dbReference type="PANTHER" id="PTHR24092:SF5">
    <property type="entry name" value="PHOSPHOLIPID-TRANSPORTING ATPASE"/>
    <property type="match status" value="1"/>
</dbReference>
<dbReference type="PANTHER" id="PTHR24092">
    <property type="entry name" value="PROBABLE PHOSPHOLIPID-TRANSPORTING ATPASE"/>
    <property type="match status" value="1"/>
</dbReference>